<sequence length="119" mass="12009">MVSRALVAAVHLACAFGVALHWTAANLAGDSHELADEATTLPSGDSHAQASGATVPLLLVSTTYFLTVTLLYLELAVIGNPAGRIAAQRLAAAAAKAAAVTSLLALAAVVCGGLWPYEI</sequence>
<keyword evidence="3" id="KW-1185">Reference proteome</keyword>
<reference evidence="2" key="1">
    <citation type="submission" date="2024-10" db="EMBL/GenBank/DDBJ databases">
        <authorList>
            <person name="Ryan C."/>
        </authorList>
    </citation>
    <scope>NUCLEOTIDE SEQUENCE [LARGE SCALE GENOMIC DNA]</scope>
</reference>
<evidence type="ECO:0000313" key="3">
    <source>
        <dbReference type="Proteomes" id="UP001497457"/>
    </source>
</evidence>
<feature type="transmembrane region" description="Helical" evidence="1">
    <location>
        <begin position="90"/>
        <end position="115"/>
    </location>
</feature>
<gene>
    <name evidence="2" type="ORF">URODEC1_LOCUS71025</name>
</gene>
<dbReference type="Proteomes" id="UP001497457">
    <property type="component" value="Chromosome 28b"/>
</dbReference>
<accession>A0ABC9C5F5</accession>
<evidence type="ECO:0000313" key="2">
    <source>
        <dbReference type="EMBL" id="CAL5012744.1"/>
    </source>
</evidence>
<keyword evidence="1" id="KW-0812">Transmembrane</keyword>
<organism evidence="2 3">
    <name type="scientific">Urochloa decumbens</name>
    <dbReference type="NCBI Taxonomy" id="240449"/>
    <lineage>
        <taxon>Eukaryota</taxon>
        <taxon>Viridiplantae</taxon>
        <taxon>Streptophyta</taxon>
        <taxon>Embryophyta</taxon>
        <taxon>Tracheophyta</taxon>
        <taxon>Spermatophyta</taxon>
        <taxon>Magnoliopsida</taxon>
        <taxon>Liliopsida</taxon>
        <taxon>Poales</taxon>
        <taxon>Poaceae</taxon>
        <taxon>PACMAD clade</taxon>
        <taxon>Panicoideae</taxon>
        <taxon>Panicodae</taxon>
        <taxon>Paniceae</taxon>
        <taxon>Melinidinae</taxon>
        <taxon>Urochloa</taxon>
    </lineage>
</organism>
<feature type="transmembrane region" description="Helical" evidence="1">
    <location>
        <begin position="53"/>
        <end position="78"/>
    </location>
</feature>
<evidence type="ECO:0000256" key="1">
    <source>
        <dbReference type="SAM" id="Phobius"/>
    </source>
</evidence>
<dbReference type="EMBL" id="OZ075138">
    <property type="protein sequence ID" value="CAL5012744.1"/>
    <property type="molecule type" value="Genomic_DNA"/>
</dbReference>
<keyword evidence="1" id="KW-1133">Transmembrane helix</keyword>
<protein>
    <submittedName>
        <fullName evidence="2">Uncharacterized protein</fullName>
    </submittedName>
</protein>
<proteinExistence type="predicted"/>
<keyword evidence="1" id="KW-0472">Membrane</keyword>
<dbReference type="AlphaFoldDB" id="A0ABC9C5F5"/>
<name>A0ABC9C5F5_9POAL</name>